<evidence type="ECO:0000256" key="1">
    <source>
        <dbReference type="ARBA" id="ARBA00006974"/>
    </source>
</evidence>
<gene>
    <name evidence="4" type="ORF">SAY87_009006</name>
</gene>
<evidence type="ECO:0000256" key="2">
    <source>
        <dbReference type="ARBA" id="ARBA00022473"/>
    </source>
</evidence>
<dbReference type="AlphaFoldDB" id="A0AAN7JYV3"/>
<comment type="similarity">
    <text evidence="1">Belongs to the ARG7 family.</text>
</comment>
<dbReference type="PANTHER" id="PTHR31374">
    <property type="entry name" value="AUXIN-INDUCED PROTEIN-LIKE-RELATED"/>
    <property type="match status" value="1"/>
</dbReference>
<organism evidence="4 5">
    <name type="scientific">Trapa incisa</name>
    <dbReference type="NCBI Taxonomy" id="236973"/>
    <lineage>
        <taxon>Eukaryota</taxon>
        <taxon>Viridiplantae</taxon>
        <taxon>Streptophyta</taxon>
        <taxon>Embryophyta</taxon>
        <taxon>Tracheophyta</taxon>
        <taxon>Spermatophyta</taxon>
        <taxon>Magnoliopsida</taxon>
        <taxon>eudicotyledons</taxon>
        <taxon>Gunneridae</taxon>
        <taxon>Pentapetalae</taxon>
        <taxon>rosids</taxon>
        <taxon>malvids</taxon>
        <taxon>Myrtales</taxon>
        <taxon>Lythraceae</taxon>
        <taxon>Trapa</taxon>
    </lineage>
</organism>
<evidence type="ECO:0000313" key="4">
    <source>
        <dbReference type="EMBL" id="KAK4755249.1"/>
    </source>
</evidence>
<keyword evidence="5" id="KW-1185">Reference proteome</keyword>
<keyword evidence="3" id="KW-0341">Growth regulation</keyword>
<reference evidence="4 5" key="1">
    <citation type="journal article" date="2023" name="Hortic Res">
        <title>Pangenome of water caltrop reveals structural variations and asymmetric subgenome divergence after allopolyploidization.</title>
        <authorList>
            <person name="Zhang X."/>
            <person name="Chen Y."/>
            <person name="Wang L."/>
            <person name="Yuan Y."/>
            <person name="Fang M."/>
            <person name="Shi L."/>
            <person name="Lu R."/>
            <person name="Comes H.P."/>
            <person name="Ma Y."/>
            <person name="Chen Y."/>
            <person name="Huang G."/>
            <person name="Zhou Y."/>
            <person name="Zheng Z."/>
            <person name="Qiu Y."/>
        </authorList>
    </citation>
    <scope>NUCLEOTIDE SEQUENCE [LARGE SCALE GENOMIC DNA]</scope>
    <source>
        <tissue evidence="4">Roots</tissue>
    </source>
</reference>
<dbReference type="Pfam" id="PF02519">
    <property type="entry name" value="Auxin_inducible"/>
    <property type="match status" value="1"/>
</dbReference>
<dbReference type="EMBL" id="JAXIOK010000014">
    <property type="protein sequence ID" value="KAK4755249.1"/>
    <property type="molecule type" value="Genomic_DNA"/>
</dbReference>
<dbReference type="InterPro" id="IPR003676">
    <property type="entry name" value="SAUR_fam"/>
</dbReference>
<sequence length="144" mass="16262">MASFPTGKLRCDIFDVVKLKKMASVWRKLTRGGCSRARPPSDVPPGHVAVLVGEDLRRFVIRADYLNQPAFRQLLAFAYEEYGHQHDGPLAIPCHEFLFRDIISSLQCGAKGSLFSCYCGDEQINLNKRDSTPLLQWSTRRSTC</sequence>
<comment type="caution">
    <text evidence="4">The sequence shown here is derived from an EMBL/GenBank/DDBJ whole genome shotgun (WGS) entry which is preliminary data.</text>
</comment>
<dbReference type="GO" id="GO:0009733">
    <property type="term" value="P:response to auxin"/>
    <property type="evidence" value="ECO:0007669"/>
    <property type="project" value="InterPro"/>
</dbReference>
<dbReference type="Proteomes" id="UP001345219">
    <property type="component" value="Chromosome 8"/>
</dbReference>
<dbReference type="PANTHER" id="PTHR31374:SF269">
    <property type="entry name" value="AUXIN RESPONSIVE SAUR PROTEIN"/>
    <property type="match status" value="1"/>
</dbReference>
<evidence type="ECO:0000256" key="3">
    <source>
        <dbReference type="ARBA" id="ARBA00022604"/>
    </source>
</evidence>
<accession>A0AAN7JYV3</accession>
<evidence type="ECO:0000313" key="5">
    <source>
        <dbReference type="Proteomes" id="UP001345219"/>
    </source>
</evidence>
<name>A0AAN7JYV3_9MYRT</name>
<protein>
    <submittedName>
        <fullName evidence="4">Uncharacterized protein</fullName>
    </submittedName>
</protein>
<keyword evidence="2" id="KW-0217">Developmental protein</keyword>
<proteinExistence type="inferred from homology"/>